<dbReference type="GO" id="GO:0005524">
    <property type="term" value="F:ATP binding"/>
    <property type="evidence" value="ECO:0007669"/>
    <property type="project" value="UniProtKB-KW"/>
</dbReference>
<keyword evidence="2" id="KW-0813">Transport</keyword>
<keyword evidence="3" id="KW-0547">Nucleotide-binding</keyword>
<evidence type="ECO:0000313" key="7">
    <source>
        <dbReference type="Proteomes" id="UP000642919"/>
    </source>
</evidence>
<dbReference type="AlphaFoldDB" id="A0A841HDX2"/>
<dbReference type="PROSITE" id="PS50893">
    <property type="entry name" value="ABC_TRANSPORTER_2"/>
    <property type="match status" value="1"/>
</dbReference>
<comment type="similarity">
    <text evidence="1">Belongs to the ABC transporter superfamily.</text>
</comment>
<evidence type="ECO:0000313" key="6">
    <source>
        <dbReference type="EMBL" id="MBB6090883.1"/>
    </source>
</evidence>
<feature type="domain" description="ABC transporter" evidence="5">
    <location>
        <begin position="4"/>
        <end position="230"/>
    </location>
</feature>
<dbReference type="Gene3D" id="3.40.50.300">
    <property type="entry name" value="P-loop containing nucleotide triphosphate hydrolases"/>
    <property type="match status" value="1"/>
</dbReference>
<dbReference type="InterPro" id="IPR003439">
    <property type="entry name" value="ABC_transporter-like_ATP-bd"/>
</dbReference>
<protein>
    <submittedName>
        <fullName evidence="6">ABC-type multidrug transport system ATPase subunit</fullName>
    </submittedName>
</protein>
<dbReference type="GO" id="GO:0016887">
    <property type="term" value="F:ATP hydrolysis activity"/>
    <property type="evidence" value="ECO:0007669"/>
    <property type="project" value="InterPro"/>
</dbReference>
<dbReference type="PANTHER" id="PTHR43335:SF2">
    <property type="entry name" value="ABC TRANSPORTER, ATP-BINDING PROTEIN"/>
    <property type="match status" value="1"/>
</dbReference>
<dbReference type="Pfam" id="PF00005">
    <property type="entry name" value="ABC_tran"/>
    <property type="match status" value="1"/>
</dbReference>
<dbReference type="InterPro" id="IPR003593">
    <property type="entry name" value="AAA+_ATPase"/>
</dbReference>
<dbReference type="PANTHER" id="PTHR43335">
    <property type="entry name" value="ABC TRANSPORTER, ATP-BINDING PROTEIN"/>
    <property type="match status" value="1"/>
</dbReference>
<evidence type="ECO:0000259" key="5">
    <source>
        <dbReference type="PROSITE" id="PS50893"/>
    </source>
</evidence>
<dbReference type="SUPFAM" id="SSF52540">
    <property type="entry name" value="P-loop containing nucleoside triphosphate hydrolases"/>
    <property type="match status" value="1"/>
</dbReference>
<dbReference type="GeneID" id="68695299"/>
<dbReference type="InterPro" id="IPR027417">
    <property type="entry name" value="P-loop_NTPase"/>
</dbReference>
<keyword evidence="4" id="KW-0067">ATP-binding</keyword>
<sequence length="289" mass="31442">MEKLVVDGLGKRYGDTWALRDVTFSCTEGVVGLLGPNGAGKSTLMRILTTFQQPTEGSVHWNGVNVTSEPDAIRTELGYLPQEFGVYPNLTAEEFLEYLAGIRGIADAEDRISELLELVNLEDDYDRALGGFSGGMKQRIGIAQCLLADPGLLVVDEPTVGLDPEERVRFRNLLSELAEDRIVVLSTHIVSDIEEAATEIALLSGGKLLLQDRPAALLDRATGAVWEWNVSDSELPAVKRDHTVSGARRTRDGVLARIVSKEAPSPDAKQVEPTLEDAYLQITNGGDRT</sequence>
<name>A0A841HDX2_HALSI</name>
<proteinExistence type="inferred from homology"/>
<evidence type="ECO:0000256" key="3">
    <source>
        <dbReference type="ARBA" id="ARBA00022741"/>
    </source>
</evidence>
<dbReference type="InterPro" id="IPR017871">
    <property type="entry name" value="ABC_transporter-like_CS"/>
</dbReference>
<reference evidence="6" key="1">
    <citation type="submission" date="2020-08" db="EMBL/GenBank/DDBJ databases">
        <title>Genomic Encyclopedia of Type Strains, Phase IV (KMG-IV): sequencing the most valuable type-strain genomes for metagenomic binning, comparative biology and taxonomic classification.</title>
        <authorList>
            <person name="Goeker M."/>
        </authorList>
    </citation>
    <scope>NUCLEOTIDE SEQUENCE</scope>
    <source>
        <strain evidence="6">DSM 669</strain>
    </source>
</reference>
<gene>
    <name evidence="6" type="ORF">HNR49_002269</name>
</gene>
<accession>A0A841HDX2</accession>
<comment type="caution">
    <text evidence="6">The sequence shown here is derived from an EMBL/GenBank/DDBJ whole genome shotgun (WGS) entry which is preliminary data.</text>
</comment>
<evidence type="ECO:0000256" key="2">
    <source>
        <dbReference type="ARBA" id="ARBA00022448"/>
    </source>
</evidence>
<dbReference type="PROSITE" id="PS00211">
    <property type="entry name" value="ABC_TRANSPORTER_1"/>
    <property type="match status" value="1"/>
</dbReference>
<evidence type="ECO:0000256" key="4">
    <source>
        <dbReference type="ARBA" id="ARBA00022840"/>
    </source>
</evidence>
<evidence type="ECO:0000256" key="1">
    <source>
        <dbReference type="ARBA" id="ARBA00005417"/>
    </source>
</evidence>
<dbReference type="EMBL" id="JACHGX010000010">
    <property type="protein sequence ID" value="MBB6090883.1"/>
    <property type="molecule type" value="Genomic_DNA"/>
</dbReference>
<dbReference type="RefSeq" id="WP_012289681.1">
    <property type="nucleotide sequence ID" value="NZ_CP146626.1"/>
</dbReference>
<dbReference type="SMART" id="SM00382">
    <property type="entry name" value="AAA"/>
    <property type="match status" value="1"/>
</dbReference>
<dbReference type="Proteomes" id="UP000642919">
    <property type="component" value="Unassembled WGS sequence"/>
</dbReference>
<organism evidence="6 7">
    <name type="scientific">Halobacterium salinarum</name>
    <name type="common">Halobacterium halobium</name>
    <dbReference type="NCBI Taxonomy" id="2242"/>
    <lineage>
        <taxon>Archaea</taxon>
        <taxon>Methanobacteriati</taxon>
        <taxon>Methanobacteriota</taxon>
        <taxon>Stenosarchaea group</taxon>
        <taxon>Halobacteria</taxon>
        <taxon>Halobacteriales</taxon>
        <taxon>Halobacteriaceae</taxon>
        <taxon>Halobacterium</taxon>
    </lineage>
</organism>
<dbReference type="CDD" id="cd03264">
    <property type="entry name" value="ABC_drug_resistance_like"/>
    <property type="match status" value="1"/>
</dbReference>